<keyword evidence="2" id="KW-1185">Reference proteome</keyword>
<dbReference type="InParanoid" id="M0MNJ5"/>
<dbReference type="InterPro" id="IPR043814">
    <property type="entry name" value="DUF5796"/>
</dbReference>
<evidence type="ECO:0000313" key="2">
    <source>
        <dbReference type="Proteomes" id="UP000011669"/>
    </source>
</evidence>
<proteinExistence type="predicted"/>
<dbReference type="RefSeq" id="WP_006076239.1">
    <property type="nucleotide sequence ID" value="NZ_AOMD01000009.1"/>
</dbReference>
<dbReference type="AlphaFoldDB" id="M0MNJ5"/>
<name>M0MNJ5_9EURY</name>
<dbReference type="PATRIC" id="fig|1227455.4.peg.441"/>
<dbReference type="Proteomes" id="UP000011669">
    <property type="component" value="Unassembled WGS sequence"/>
</dbReference>
<comment type="caution">
    <text evidence="1">The sequence shown here is derived from an EMBL/GenBank/DDBJ whole genome shotgun (WGS) entry which is preliminary data.</text>
</comment>
<dbReference type="STRING" id="1227455.C449_02165"/>
<evidence type="ECO:0000313" key="1">
    <source>
        <dbReference type="EMBL" id="EMA47231.1"/>
    </source>
</evidence>
<gene>
    <name evidence="1" type="ORF">C449_02165</name>
</gene>
<sequence>MSQRSEFSPDTLPVDLTDAGIVVEYTDGREVFYGGVPETVTGELTTAPGKEVHVLVTDPTETEGVLVYVNDRTTADSIIADTGVGRVLLDQDEETTLFPGVSVHETGYRTIVDADPETARGRVFVFEEDDMGERSFEIVESE</sequence>
<organism evidence="1 2">
    <name type="scientific">Halococcus saccharolyticus DSM 5350</name>
    <dbReference type="NCBI Taxonomy" id="1227455"/>
    <lineage>
        <taxon>Archaea</taxon>
        <taxon>Methanobacteriati</taxon>
        <taxon>Methanobacteriota</taxon>
        <taxon>Stenosarchaea group</taxon>
        <taxon>Halobacteria</taxon>
        <taxon>Halobacteriales</taxon>
        <taxon>Halococcaceae</taxon>
        <taxon>Halococcus</taxon>
    </lineage>
</organism>
<dbReference type="OrthoDB" id="156190at2157"/>
<reference evidence="1 2" key="1">
    <citation type="journal article" date="2014" name="PLoS Genet.">
        <title>Phylogenetically driven sequencing of extremely halophilic archaea reveals strategies for static and dynamic osmo-response.</title>
        <authorList>
            <person name="Becker E.A."/>
            <person name="Seitzer P.M."/>
            <person name="Tritt A."/>
            <person name="Larsen D."/>
            <person name="Krusor M."/>
            <person name="Yao A.I."/>
            <person name="Wu D."/>
            <person name="Madern D."/>
            <person name="Eisen J.A."/>
            <person name="Darling A.E."/>
            <person name="Facciotti M.T."/>
        </authorList>
    </citation>
    <scope>NUCLEOTIDE SEQUENCE [LARGE SCALE GENOMIC DNA]</scope>
    <source>
        <strain evidence="1 2">DSM 5350</strain>
    </source>
</reference>
<accession>M0MNJ5</accession>
<protein>
    <submittedName>
        <fullName evidence="1">Uncharacterized protein</fullName>
    </submittedName>
</protein>
<dbReference type="EMBL" id="AOMD01000009">
    <property type="protein sequence ID" value="EMA47231.1"/>
    <property type="molecule type" value="Genomic_DNA"/>
</dbReference>
<dbReference type="Pfam" id="PF19109">
    <property type="entry name" value="DUF5796"/>
    <property type="match status" value="1"/>
</dbReference>